<comment type="caution">
    <text evidence="2">The sequence shown here is derived from an EMBL/GenBank/DDBJ whole genome shotgun (WGS) entry which is preliminary data.</text>
</comment>
<keyword evidence="3" id="KW-1185">Reference proteome</keyword>
<proteinExistence type="predicted"/>
<dbReference type="Pfam" id="PF05016">
    <property type="entry name" value="ParE_toxin"/>
    <property type="match status" value="1"/>
</dbReference>
<dbReference type="Proteomes" id="UP001596391">
    <property type="component" value="Unassembled WGS sequence"/>
</dbReference>
<dbReference type="InterPro" id="IPR035093">
    <property type="entry name" value="RelE/ParE_toxin_dom_sf"/>
</dbReference>
<name>A0ABW1Z996_9BACT</name>
<dbReference type="RefSeq" id="WP_263369732.1">
    <property type="nucleotide sequence ID" value="NZ_JAGSYD010000001.1"/>
</dbReference>
<dbReference type="EMBL" id="JBHSWI010000001">
    <property type="protein sequence ID" value="MFC6646032.1"/>
    <property type="molecule type" value="Genomic_DNA"/>
</dbReference>
<sequence length="118" mass="13445">MAKNSARKLELTARADVDLLEVMAWSEAEFGESAAEIYEHLLAQALFDLSMDAFRPGSTARPEILDGVHSYHLRFSRDHVSGERVKRPRDLLLFQVTDEAVIVLRVLHDSRDLKQHMS</sequence>
<organism evidence="2 3">
    <name type="scientific">Granulicella cerasi</name>
    <dbReference type="NCBI Taxonomy" id="741063"/>
    <lineage>
        <taxon>Bacteria</taxon>
        <taxon>Pseudomonadati</taxon>
        <taxon>Acidobacteriota</taxon>
        <taxon>Terriglobia</taxon>
        <taxon>Terriglobales</taxon>
        <taxon>Acidobacteriaceae</taxon>
        <taxon>Granulicella</taxon>
    </lineage>
</organism>
<keyword evidence="1" id="KW-1277">Toxin-antitoxin system</keyword>
<dbReference type="InterPro" id="IPR007712">
    <property type="entry name" value="RelE/ParE_toxin"/>
</dbReference>
<dbReference type="Gene3D" id="3.30.2310.20">
    <property type="entry name" value="RelE-like"/>
    <property type="match status" value="1"/>
</dbReference>
<gene>
    <name evidence="2" type="ORF">ACFQBQ_10650</name>
</gene>
<evidence type="ECO:0000313" key="3">
    <source>
        <dbReference type="Proteomes" id="UP001596391"/>
    </source>
</evidence>
<accession>A0ABW1Z996</accession>
<reference evidence="3" key="1">
    <citation type="journal article" date="2019" name="Int. J. Syst. Evol. Microbiol.">
        <title>The Global Catalogue of Microorganisms (GCM) 10K type strain sequencing project: providing services to taxonomists for standard genome sequencing and annotation.</title>
        <authorList>
            <consortium name="The Broad Institute Genomics Platform"/>
            <consortium name="The Broad Institute Genome Sequencing Center for Infectious Disease"/>
            <person name="Wu L."/>
            <person name="Ma J."/>
        </authorList>
    </citation>
    <scope>NUCLEOTIDE SEQUENCE [LARGE SCALE GENOMIC DNA]</scope>
    <source>
        <strain evidence="3">CGMCC 1.16026</strain>
    </source>
</reference>
<evidence type="ECO:0000313" key="2">
    <source>
        <dbReference type="EMBL" id="MFC6646032.1"/>
    </source>
</evidence>
<protein>
    <submittedName>
        <fullName evidence="2">Type II toxin-antitoxin system RelE/ParE family toxin</fullName>
    </submittedName>
</protein>
<evidence type="ECO:0000256" key="1">
    <source>
        <dbReference type="ARBA" id="ARBA00022649"/>
    </source>
</evidence>